<dbReference type="GO" id="GO:0016740">
    <property type="term" value="F:transferase activity"/>
    <property type="evidence" value="ECO:0007669"/>
    <property type="project" value="UniProtKB-KW"/>
</dbReference>
<sequence length="566" mass="61962">MKVVLDDAFFVRAPPLRRDMPRLASRGSGMADPDAVACLLDARVGGEFWASPPALTRPVIVTATIAEQRRRGQVGVAVLLDHVLRQVRCSDVVLVVREPHGAAARIARHRGVAIVHGAVEPHALLAGAREVHSLGTGDLVRLAALRGISARRYASGDTPPVTLTAAWVVRDLTLRTRYVDPFDGQIVPLGRIVDILSLWRRRILSNREVAVCVGMALWKRRRIGEFLAQAPGRPAFRRHADAALRLATRRHGGGAIAGWATRLPEGMLSKASAANVAVWRVEDGFVRSVGLGSDLCPPCSIFVDRRGIYYDPSRPSDLEHILATAEFDEALQARAGRLIRYMVDGGVSKYGRVEAAIPAPAWKADGRRVILVPGQVSDDLSVRTGGGAIQDNLQLLRAVRDHNPDAFVIYRPHPDVEAGHRAGHLREAEVMRYADYISRGGSITTLMTQVAEIHTLTSLAGFEGLLRGCRVVTYGVPFYAGWGLTTDLGAVPCVRRNRSLSIEALVAGTLLLYPLYIDPVTQLPCEVETLLGRFRNTDIWRVSMLTRLRRLQGKLPYLGGKRTNNE</sequence>
<dbReference type="Proteomes" id="UP000248301">
    <property type="component" value="Unassembled WGS sequence"/>
</dbReference>
<dbReference type="GO" id="GO:0015774">
    <property type="term" value="P:polysaccharide transport"/>
    <property type="evidence" value="ECO:0007669"/>
    <property type="project" value="InterPro"/>
</dbReference>
<proteinExistence type="predicted"/>
<accession>A0A318PS58</accession>
<dbReference type="Pfam" id="PF05159">
    <property type="entry name" value="Capsule_synth"/>
    <property type="match status" value="2"/>
</dbReference>
<evidence type="ECO:0000313" key="1">
    <source>
        <dbReference type="EMBL" id="PYD63401.1"/>
    </source>
</evidence>
<dbReference type="GO" id="GO:0000271">
    <property type="term" value="P:polysaccharide biosynthetic process"/>
    <property type="evidence" value="ECO:0007669"/>
    <property type="project" value="InterPro"/>
</dbReference>
<reference evidence="1 2" key="1">
    <citation type="submission" date="2017-07" db="EMBL/GenBank/DDBJ databases">
        <title>A draft genome sequence of Gluconacetobacter entanii LTH 4560.</title>
        <authorList>
            <person name="Skraban J."/>
            <person name="Cleenwerck I."/>
            <person name="Vandamme P."/>
            <person name="Trcek J."/>
        </authorList>
    </citation>
    <scope>NUCLEOTIDE SEQUENCE [LARGE SCALE GENOMIC DNA]</scope>
    <source>
        <strain evidence="1 2">LTH 4560</strain>
    </source>
</reference>
<organism evidence="1 2">
    <name type="scientific">Gluconacetobacter entanii</name>
    <dbReference type="NCBI Taxonomy" id="108528"/>
    <lineage>
        <taxon>Bacteria</taxon>
        <taxon>Pseudomonadati</taxon>
        <taxon>Pseudomonadota</taxon>
        <taxon>Alphaproteobacteria</taxon>
        <taxon>Acetobacterales</taxon>
        <taxon>Acetobacteraceae</taxon>
        <taxon>Gluconacetobacter</taxon>
    </lineage>
</organism>
<dbReference type="OrthoDB" id="543755at2"/>
<dbReference type="CDD" id="cd16439">
    <property type="entry name" value="beta_Kdo_transferase_KpsC_2"/>
    <property type="match status" value="1"/>
</dbReference>
<keyword evidence="1" id="KW-0808">Transferase</keyword>
<dbReference type="RefSeq" id="WP_110913357.1">
    <property type="nucleotide sequence ID" value="NZ_NKUF01000012.1"/>
</dbReference>
<protein>
    <submittedName>
        <fullName evidence="1">Beta-3-deoxy-D-manno-oct-2-ulosonic acid transferase</fullName>
    </submittedName>
</protein>
<name>A0A318PS58_9PROT</name>
<dbReference type="AlphaFoldDB" id="A0A318PS58"/>
<dbReference type="EMBL" id="NKUF01000012">
    <property type="protein sequence ID" value="PYD63401.1"/>
    <property type="molecule type" value="Genomic_DNA"/>
</dbReference>
<comment type="caution">
    <text evidence="1">The sequence shown here is derived from an EMBL/GenBank/DDBJ whole genome shotgun (WGS) entry which is preliminary data.</text>
</comment>
<dbReference type="InterPro" id="IPR007833">
    <property type="entry name" value="Capsule_polysaccharide_synth"/>
</dbReference>
<gene>
    <name evidence="1" type="ORF">CFR72_07390</name>
</gene>
<evidence type="ECO:0000313" key="2">
    <source>
        <dbReference type="Proteomes" id="UP000248301"/>
    </source>
</evidence>